<dbReference type="InterPro" id="IPR010426">
    <property type="entry name" value="MTTB_MeTrfase"/>
</dbReference>
<dbReference type="Pfam" id="PF06253">
    <property type="entry name" value="MTTB"/>
    <property type="match status" value="1"/>
</dbReference>
<keyword evidence="3" id="KW-0808">Transferase</keyword>
<comment type="caution">
    <text evidence="4">The sequence shown here is derived from an EMBL/GenBank/DDBJ whole genome shotgun (WGS) entry which is preliminary data.</text>
</comment>
<protein>
    <recommendedName>
        <fullName evidence="5">Trimethylamine methyltransferase</fullName>
    </recommendedName>
</protein>
<evidence type="ECO:0000256" key="2">
    <source>
        <dbReference type="ARBA" id="ARBA00022603"/>
    </source>
</evidence>
<dbReference type="Gene3D" id="3.20.20.480">
    <property type="entry name" value="Trimethylamine methyltransferase-like"/>
    <property type="match status" value="1"/>
</dbReference>
<dbReference type="EMBL" id="LAZR01067567">
    <property type="protein sequence ID" value="KKK51318.1"/>
    <property type="molecule type" value="Genomic_DNA"/>
</dbReference>
<evidence type="ECO:0000313" key="4">
    <source>
        <dbReference type="EMBL" id="KKK51318.1"/>
    </source>
</evidence>
<organism evidence="4">
    <name type="scientific">marine sediment metagenome</name>
    <dbReference type="NCBI Taxonomy" id="412755"/>
    <lineage>
        <taxon>unclassified sequences</taxon>
        <taxon>metagenomes</taxon>
        <taxon>ecological metagenomes</taxon>
    </lineage>
</organism>
<evidence type="ECO:0008006" key="5">
    <source>
        <dbReference type="Google" id="ProtNLM"/>
    </source>
</evidence>
<dbReference type="GO" id="GO:0008168">
    <property type="term" value="F:methyltransferase activity"/>
    <property type="evidence" value="ECO:0007669"/>
    <property type="project" value="UniProtKB-KW"/>
</dbReference>
<accession>A0A0F8W3Z4</accession>
<dbReference type="InterPro" id="IPR038601">
    <property type="entry name" value="MttB-like_sf"/>
</dbReference>
<feature type="non-terminal residue" evidence="4">
    <location>
        <position position="1"/>
    </location>
</feature>
<gene>
    <name evidence="4" type="ORF">LCGC14_3116150</name>
</gene>
<dbReference type="GO" id="GO:0032259">
    <property type="term" value="P:methylation"/>
    <property type="evidence" value="ECO:0007669"/>
    <property type="project" value="UniProtKB-KW"/>
</dbReference>
<dbReference type="AlphaFoldDB" id="A0A0F8W3Z4"/>
<comment type="similarity">
    <text evidence="1">Belongs to the trimethylamine methyltransferase family.</text>
</comment>
<keyword evidence="2" id="KW-0489">Methyltransferase</keyword>
<evidence type="ECO:0000256" key="1">
    <source>
        <dbReference type="ARBA" id="ARBA00007137"/>
    </source>
</evidence>
<sequence length="300" mass="33241">ISPMKFIEISVDGLWLCGEYGIPLELCIMPICGGTGPMTLAGNSLLMNVEFLGCVVLSQLAFPGAPLEHAPRPMIMDMSSGIGLTGSIEGAMMSAAGAQMAQYYNVPLSLHGPWTDSMTYDGQSTLERTNFTFLSGLAGAHVLSGSGMLEQGITFSHVQLVIDDEINSALYSVLEGFKADDEHLGMDAIGRVGPGGNFLGDKHTLQFLRGERHLPNILYRNSREHWEAENFKGFKERAKERAKNIIKKHKQKVGVPILIQSKKSEPSRVKLYSRMFDKIATHKWETNQPEHQHHMINWMI</sequence>
<evidence type="ECO:0000256" key="3">
    <source>
        <dbReference type="ARBA" id="ARBA00022679"/>
    </source>
</evidence>
<dbReference type="GO" id="GO:0015948">
    <property type="term" value="P:methanogenesis"/>
    <property type="evidence" value="ECO:0007669"/>
    <property type="project" value="InterPro"/>
</dbReference>
<proteinExistence type="inferred from homology"/>
<name>A0A0F8W3Z4_9ZZZZ</name>
<reference evidence="4" key="1">
    <citation type="journal article" date="2015" name="Nature">
        <title>Complex archaea that bridge the gap between prokaryotes and eukaryotes.</title>
        <authorList>
            <person name="Spang A."/>
            <person name="Saw J.H."/>
            <person name="Jorgensen S.L."/>
            <person name="Zaremba-Niedzwiedzka K."/>
            <person name="Martijn J."/>
            <person name="Lind A.E."/>
            <person name="van Eijk R."/>
            <person name="Schleper C."/>
            <person name="Guy L."/>
            <person name="Ettema T.J."/>
        </authorList>
    </citation>
    <scope>NUCLEOTIDE SEQUENCE</scope>
</reference>